<sequence length="317" mass="35469">MNKILLAGLLMLGAAPAFAAPQISPQSIIVNPIPAQVGVSVWTDKDPSGTRTPDYYPGERIRLYVSTTRDAYVYLFNVDPNGQVDLILPNRYSGGDNFVRGGTTKVFPPSNAGFTFDIATPYGVNKVLALASTTPLNLDDIARFRSGQNSGFAEVTVRTQTGLAQALSIVVNPIPQNSWITDTAYYNVAGGNVYNPAPDPYYPPQPDPYYPDPYYPDPYYDGYVVSHLGLRLYPGARLVERNDTRDAAYVKFDTGARLNDVLAYYEGEMRRLGFRTDYRRSNRGETEVRFSRGRESVRMNLQDQGRGRFYLRLVFDY</sequence>
<dbReference type="AlphaFoldDB" id="A0A841I3Y7"/>
<keyword evidence="4" id="KW-1185">Reference proteome</keyword>
<proteinExistence type="predicted"/>
<keyword evidence="1" id="KW-0732">Signal</keyword>
<gene>
    <name evidence="3" type="ORF">HNR42_002534</name>
</gene>
<protein>
    <recommendedName>
        <fullName evidence="2">DUF4384 domain-containing protein</fullName>
    </recommendedName>
</protein>
<evidence type="ECO:0000256" key="1">
    <source>
        <dbReference type="SAM" id="SignalP"/>
    </source>
</evidence>
<dbReference type="RefSeq" id="WP_183987850.1">
    <property type="nucleotide sequence ID" value="NZ_JACHHG010000009.1"/>
</dbReference>
<organism evidence="3 4">
    <name type="scientific">Deinobacterium chartae</name>
    <dbReference type="NCBI Taxonomy" id="521158"/>
    <lineage>
        <taxon>Bacteria</taxon>
        <taxon>Thermotogati</taxon>
        <taxon>Deinococcota</taxon>
        <taxon>Deinococci</taxon>
        <taxon>Deinococcales</taxon>
        <taxon>Deinococcaceae</taxon>
        <taxon>Deinobacterium</taxon>
    </lineage>
</organism>
<dbReference type="InterPro" id="IPR025493">
    <property type="entry name" value="DUF4384"/>
</dbReference>
<name>A0A841I3Y7_9DEIO</name>
<feature type="chain" id="PRO_5032271986" description="DUF4384 domain-containing protein" evidence="1">
    <location>
        <begin position="20"/>
        <end position="317"/>
    </location>
</feature>
<dbReference type="Proteomes" id="UP000569951">
    <property type="component" value="Unassembled WGS sequence"/>
</dbReference>
<feature type="signal peptide" evidence="1">
    <location>
        <begin position="1"/>
        <end position="19"/>
    </location>
</feature>
<evidence type="ECO:0000259" key="2">
    <source>
        <dbReference type="Pfam" id="PF14326"/>
    </source>
</evidence>
<dbReference type="PANTHER" id="PTHR36194:SF1">
    <property type="entry name" value="S-LAYER-LIKE PROTEIN"/>
    <property type="match status" value="1"/>
</dbReference>
<comment type="caution">
    <text evidence="3">The sequence shown here is derived from an EMBL/GenBank/DDBJ whole genome shotgun (WGS) entry which is preliminary data.</text>
</comment>
<evidence type="ECO:0000313" key="3">
    <source>
        <dbReference type="EMBL" id="MBB6099098.1"/>
    </source>
</evidence>
<evidence type="ECO:0000313" key="4">
    <source>
        <dbReference type="Proteomes" id="UP000569951"/>
    </source>
</evidence>
<feature type="domain" description="DUF4384" evidence="2">
    <location>
        <begin position="55"/>
        <end position="135"/>
    </location>
</feature>
<accession>A0A841I3Y7</accession>
<dbReference type="PANTHER" id="PTHR36194">
    <property type="entry name" value="S-LAYER-LIKE PROTEIN"/>
    <property type="match status" value="1"/>
</dbReference>
<dbReference type="Pfam" id="PF14326">
    <property type="entry name" value="DUF4384"/>
    <property type="match status" value="1"/>
</dbReference>
<reference evidence="3 4" key="1">
    <citation type="submission" date="2020-08" db="EMBL/GenBank/DDBJ databases">
        <title>Genomic Encyclopedia of Type Strains, Phase IV (KMG-IV): sequencing the most valuable type-strain genomes for metagenomic binning, comparative biology and taxonomic classification.</title>
        <authorList>
            <person name="Goeker M."/>
        </authorList>
    </citation>
    <scope>NUCLEOTIDE SEQUENCE [LARGE SCALE GENOMIC DNA]</scope>
    <source>
        <strain evidence="3 4">DSM 21458</strain>
    </source>
</reference>
<dbReference type="EMBL" id="JACHHG010000009">
    <property type="protein sequence ID" value="MBB6099098.1"/>
    <property type="molecule type" value="Genomic_DNA"/>
</dbReference>